<reference evidence="3" key="1">
    <citation type="submission" date="2017-08" db="EMBL/GenBank/DDBJ databases">
        <title>Draft genome sequence of Lactococcus sp. strain Rs-Y01, isolated from the gut of the lower termite Reticulitermes speratus.</title>
        <authorList>
            <person name="Ohkuma M."/>
            <person name="Yuki M."/>
        </authorList>
    </citation>
    <scope>NUCLEOTIDE SEQUENCE [LARGE SCALE GENOMIC DNA]</scope>
    <source>
        <strain evidence="3">Rs-Y01</strain>
    </source>
</reference>
<proteinExistence type="predicted"/>
<organism evidence="2 3">
    <name type="scientific">Pseudolactococcus reticulitermitis</name>
    <dbReference type="NCBI Taxonomy" id="2025039"/>
    <lineage>
        <taxon>Bacteria</taxon>
        <taxon>Bacillati</taxon>
        <taxon>Bacillota</taxon>
        <taxon>Bacilli</taxon>
        <taxon>Lactobacillales</taxon>
        <taxon>Streptococcaceae</taxon>
        <taxon>Pseudolactococcus</taxon>
    </lineage>
</organism>
<accession>A0A224WVZ9</accession>
<dbReference type="OrthoDB" id="2194369at2"/>
<gene>
    <name evidence="2" type="ORF">RsY01_86</name>
</gene>
<dbReference type="Proteomes" id="UP000218689">
    <property type="component" value="Unassembled WGS sequence"/>
</dbReference>
<dbReference type="EMBL" id="BEDT01000001">
    <property type="protein sequence ID" value="GAX46507.1"/>
    <property type="molecule type" value="Genomic_DNA"/>
</dbReference>
<feature type="chain" id="PRO_5012736620" description="WxL domain-containing protein" evidence="1">
    <location>
        <begin position="24"/>
        <end position="206"/>
    </location>
</feature>
<keyword evidence="1" id="KW-0732">Signal</keyword>
<evidence type="ECO:0000313" key="2">
    <source>
        <dbReference type="EMBL" id="GAX46507.1"/>
    </source>
</evidence>
<name>A0A224WVZ9_9LACT</name>
<feature type="signal peptide" evidence="1">
    <location>
        <begin position="1"/>
        <end position="23"/>
    </location>
</feature>
<evidence type="ECO:0000256" key="1">
    <source>
        <dbReference type="SAM" id="SignalP"/>
    </source>
</evidence>
<dbReference type="RefSeq" id="WP_094783599.1">
    <property type="nucleotide sequence ID" value="NZ_BEDT01000001.1"/>
</dbReference>
<evidence type="ECO:0000313" key="3">
    <source>
        <dbReference type="Proteomes" id="UP000218689"/>
    </source>
</evidence>
<protein>
    <recommendedName>
        <fullName evidence="4">WxL domain-containing protein</fullName>
    </recommendedName>
</protein>
<evidence type="ECO:0008006" key="4">
    <source>
        <dbReference type="Google" id="ProtNLM"/>
    </source>
</evidence>
<comment type="caution">
    <text evidence="2">The sequence shown here is derived from an EMBL/GenBank/DDBJ whole genome shotgun (WGS) entry which is preliminary data.</text>
</comment>
<sequence>MKKLLSTLLISTVVFGGVSAVSADQTITGETTADIAVKGTLGADNTDPDTTIPETDKEWINVTVPTETIFYNKKDVATIVSPEYSIVNNSGRPVKVSINSFSANSTNPTGLPGDYNLNLLVTGPATGNPATTASTSLISGGILNAPTNELITLANSADQYAKNDPLAPAGYAVKNKAIFKYDGSATATTALKLNYTLSLKFDSIGF</sequence>
<keyword evidence="3" id="KW-1185">Reference proteome</keyword>
<dbReference type="AlphaFoldDB" id="A0A224WVZ9"/>